<evidence type="ECO:0000256" key="8">
    <source>
        <dbReference type="ARBA" id="ARBA00042520"/>
    </source>
</evidence>
<evidence type="ECO:0000313" key="11">
    <source>
        <dbReference type="EMBL" id="CAI5442734.1"/>
    </source>
</evidence>
<dbReference type="PANTHER" id="PTHR20935">
    <property type="entry name" value="PHOSPHOGLYCERATE MUTASE-RELATED"/>
    <property type="match status" value="1"/>
</dbReference>
<dbReference type="InterPro" id="IPR029033">
    <property type="entry name" value="His_PPase_superfam"/>
</dbReference>
<comment type="catalytic activity">
    <reaction evidence="9">
        <text>O-phospho-L-seryl-[protein] + H2O = L-seryl-[protein] + phosphate</text>
        <dbReference type="Rhea" id="RHEA:20629"/>
        <dbReference type="Rhea" id="RHEA-COMP:9863"/>
        <dbReference type="Rhea" id="RHEA-COMP:11604"/>
        <dbReference type="ChEBI" id="CHEBI:15377"/>
        <dbReference type="ChEBI" id="CHEBI:29999"/>
        <dbReference type="ChEBI" id="CHEBI:43474"/>
        <dbReference type="ChEBI" id="CHEBI:83421"/>
        <dbReference type="EC" id="3.1.3.16"/>
    </reaction>
</comment>
<dbReference type="AlphaFoldDB" id="A0A9P1MWD5"/>
<evidence type="ECO:0000256" key="1">
    <source>
        <dbReference type="ARBA" id="ARBA00004294"/>
    </source>
</evidence>
<protein>
    <recommendedName>
        <fullName evidence="6">Serine/threonine-protein phosphatase PGAM5, mitochondrial</fullName>
        <ecNumber evidence="3">3.1.3.16</ecNumber>
    </recommendedName>
    <alternativeName>
        <fullName evidence="8">Phosphoglycerate mutase family member 5 homolog</fullName>
    </alternativeName>
    <alternativeName>
        <fullName evidence="7">Serine/threonine-protein phosphatase Pgam5, mitochondrial</fullName>
    </alternativeName>
</protein>
<gene>
    <name evidence="11" type="ORF">CAMP_LOCUS5371</name>
</gene>
<keyword evidence="4" id="KW-0472">Membrane</keyword>
<comment type="caution">
    <text evidence="11">The sequence shown here is derived from an EMBL/GenBank/DDBJ whole genome shotgun (WGS) entry which is preliminary data.</text>
</comment>
<dbReference type="OrthoDB" id="2118094at2759"/>
<evidence type="ECO:0000313" key="12">
    <source>
        <dbReference type="Proteomes" id="UP001152747"/>
    </source>
</evidence>
<evidence type="ECO:0000256" key="9">
    <source>
        <dbReference type="ARBA" id="ARBA00047761"/>
    </source>
</evidence>
<accession>A0A9P1MWD5</accession>
<keyword evidence="12" id="KW-1185">Reference proteome</keyword>
<proteinExistence type="inferred from homology"/>
<evidence type="ECO:0000256" key="6">
    <source>
        <dbReference type="ARBA" id="ARBA00039765"/>
    </source>
</evidence>
<evidence type="ECO:0000256" key="4">
    <source>
        <dbReference type="ARBA" id="ARBA00022787"/>
    </source>
</evidence>
<dbReference type="PANTHER" id="PTHR20935:SF0">
    <property type="entry name" value="SERINE_THREONINE-PROTEIN PHOSPHATASE PGAM5, MITOCHONDRIAL"/>
    <property type="match status" value="1"/>
</dbReference>
<dbReference type="InterPro" id="IPR051021">
    <property type="entry name" value="Mito_Ser/Thr_phosphatase"/>
</dbReference>
<comment type="subcellular location">
    <subcellularLocation>
        <location evidence="1">Mitochondrion outer membrane</location>
    </subcellularLocation>
</comment>
<dbReference type="GO" id="GO:0090141">
    <property type="term" value="P:positive regulation of mitochondrial fission"/>
    <property type="evidence" value="ECO:0007669"/>
    <property type="project" value="TreeGrafter"/>
</dbReference>
<dbReference type="Pfam" id="PF00300">
    <property type="entry name" value="His_Phos_1"/>
    <property type="match status" value="1"/>
</dbReference>
<keyword evidence="5" id="KW-0378">Hydrolase</keyword>
<sequence length="255" mass="29287">MVTRVLKYSIPTVTTAISAYYLSDENNRNSLIRTVTAKAFREESKFDSYFPRGEWDHNWDFRDPESLVDRKKYNKANEEEKEEIIGSSKEEQADLLGKRLAISDIKFDKLLMSTMNRATETANIILGHFPDNFPRSSSSMIEEGPPYPPVPEHREWRPAAPEFYSEAARIEAAYRKLFHRAPPSQKQDSYELVVCHANVIRYFVCRALQFPPEGWLRMSLGNCSLTWVVIRPSGNVSIRSIGDIGHLAPHKVSFT</sequence>
<evidence type="ECO:0000256" key="10">
    <source>
        <dbReference type="ARBA" id="ARBA00048336"/>
    </source>
</evidence>
<dbReference type="SUPFAM" id="SSF53254">
    <property type="entry name" value="Phosphoglycerate mutase-like"/>
    <property type="match status" value="1"/>
</dbReference>
<name>A0A9P1MWD5_9PELO</name>
<organism evidence="11 12">
    <name type="scientific">Caenorhabditis angaria</name>
    <dbReference type="NCBI Taxonomy" id="860376"/>
    <lineage>
        <taxon>Eukaryota</taxon>
        <taxon>Metazoa</taxon>
        <taxon>Ecdysozoa</taxon>
        <taxon>Nematoda</taxon>
        <taxon>Chromadorea</taxon>
        <taxon>Rhabditida</taxon>
        <taxon>Rhabditina</taxon>
        <taxon>Rhabditomorpha</taxon>
        <taxon>Rhabditoidea</taxon>
        <taxon>Rhabditidae</taxon>
        <taxon>Peloderinae</taxon>
        <taxon>Caenorhabditis</taxon>
    </lineage>
</organism>
<keyword evidence="4" id="KW-1000">Mitochondrion outer membrane</keyword>
<dbReference type="GO" id="GO:0004722">
    <property type="term" value="F:protein serine/threonine phosphatase activity"/>
    <property type="evidence" value="ECO:0007669"/>
    <property type="project" value="UniProtKB-EC"/>
</dbReference>
<evidence type="ECO:0000256" key="7">
    <source>
        <dbReference type="ARBA" id="ARBA00040722"/>
    </source>
</evidence>
<dbReference type="Gene3D" id="3.40.50.1240">
    <property type="entry name" value="Phosphoglycerate mutase-like"/>
    <property type="match status" value="1"/>
</dbReference>
<dbReference type="Proteomes" id="UP001152747">
    <property type="component" value="Unassembled WGS sequence"/>
</dbReference>
<reference evidence="11" key="1">
    <citation type="submission" date="2022-11" db="EMBL/GenBank/DDBJ databases">
        <authorList>
            <person name="Kikuchi T."/>
        </authorList>
    </citation>
    <scope>NUCLEOTIDE SEQUENCE</scope>
    <source>
        <strain evidence="11">PS1010</strain>
    </source>
</reference>
<evidence type="ECO:0000256" key="5">
    <source>
        <dbReference type="ARBA" id="ARBA00022801"/>
    </source>
</evidence>
<dbReference type="CDD" id="cd07067">
    <property type="entry name" value="HP_PGM_like"/>
    <property type="match status" value="1"/>
</dbReference>
<evidence type="ECO:0000256" key="3">
    <source>
        <dbReference type="ARBA" id="ARBA00013081"/>
    </source>
</evidence>
<dbReference type="InterPro" id="IPR013078">
    <property type="entry name" value="His_Pase_superF_clade-1"/>
</dbReference>
<dbReference type="GO" id="GO:0005741">
    <property type="term" value="C:mitochondrial outer membrane"/>
    <property type="evidence" value="ECO:0007669"/>
    <property type="project" value="UniProtKB-SubCell"/>
</dbReference>
<comment type="similarity">
    <text evidence="2">Belongs to the phosphoglycerate mutase family. BPG-dependent PGAM subfamily.</text>
</comment>
<comment type="catalytic activity">
    <reaction evidence="10">
        <text>O-phospho-L-threonyl-[protein] + H2O = L-threonyl-[protein] + phosphate</text>
        <dbReference type="Rhea" id="RHEA:47004"/>
        <dbReference type="Rhea" id="RHEA-COMP:11060"/>
        <dbReference type="Rhea" id="RHEA-COMP:11605"/>
        <dbReference type="ChEBI" id="CHEBI:15377"/>
        <dbReference type="ChEBI" id="CHEBI:30013"/>
        <dbReference type="ChEBI" id="CHEBI:43474"/>
        <dbReference type="ChEBI" id="CHEBI:61977"/>
        <dbReference type="EC" id="3.1.3.16"/>
    </reaction>
</comment>
<dbReference type="EMBL" id="CANHGI010000002">
    <property type="protein sequence ID" value="CAI5442734.1"/>
    <property type="molecule type" value="Genomic_DNA"/>
</dbReference>
<keyword evidence="4" id="KW-0496">Mitochondrion</keyword>
<dbReference type="EC" id="3.1.3.16" evidence="3"/>
<evidence type="ECO:0000256" key="2">
    <source>
        <dbReference type="ARBA" id="ARBA00006717"/>
    </source>
</evidence>